<organism evidence="2 3">
    <name type="scientific">Catenulispora yoronensis</name>
    <dbReference type="NCBI Taxonomy" id="450799"/>
    <lineage>
        <taxon>Bacteria</taxon>
        <taxon>Bacillati</taxon>
        <taxon>Actinomycetota</taxon>
        <taxon>Actinomycetes</taxon>
        <taxon>Catenulisporales</taxon>
        <taxon>Catenulisporaceae</taxon>
        <taxon>Catenulispora</taxon>
    </lineage>
</organism>
<dbReference type="Proteomes" id="UP001500751">
    <property type="component" value="Unassembled WGS sequence"/>
</dbReference>
<comment type="caution">
    <text evidence="2">The sequence shown here is derived from an EMBL/GenBank/DDBJ whole genome shotgun (WGS) entry which is preliminary data.</text>
</comment>
<evidence type="ECO:0000313" key="3">
    <source>
        <dbReference type="Proteomes" id="UP001500751"/>
    </source>
</evidence>
<gene>
    <name evidence="2" type="ORF">GCM10009839_12370</name>
</gene>
<dbReference type="SUPFAM" id="SSF52540">
    <property type="entry name" value="P-loop containing nucleoside triphosphate hydrolases"/>
    <property type="match status" value="1"/>
</dbReference>
<protein>
    <submittedName>
        <fullName evidence="2">4-amino-4-deoxychorismate synthase</fullName>
    </submittedName>
</protein>
<evidence type="ECO:0000313" key="2">
    <source>
        <dbReference type="EMBL" id="GAA2017904.1"/>
    </source>
</evidence>
<reference evidence="3" key="1">
    <citation type="journal article" date="2019" name="Int. J. Syst. Evol. Microbiol.">
        <title>The Global Catalogue of Microorganisms (GCM) 10K type strain sequencing project: providing services to taxonomists for standard genome sequencing and annotation.</title>
        <authorList>
            <consortium name="The Broad Institute Genomics Platform"/>
            <consortium name="The Broad Institute Genome Sequencing Center for Infectious Disease"/>
            <person name="Wu L."/>
            <person name="Ma J."/>
        </authorList>
    </citation>
    <scope>NUCLEOTIDE SEQUENCE [LARGE SCALE GENOMIC DNA]</scope>
    <source>
        <strain evidence="3">JCM 16014</strain>
    </source>
</reference>
<sequence length="198" mass="22226">MSSDIETFTELAARILARPARCGPVRLIAIDGPGGAGKSTFAARLADGLGQASVVHTDDFASWDNPLNWWPRLEQQVLQPLEAGHTGRFQRYDWDRRALADWHEVPAVGVVILEGVSSARRAVAQRLTYAVWIQVDPQVRLQRGLERDGQEALGLWQGWMADEDRHFEQDQAAQRADLLVDGDPRIPHDPRSDFVRSR</sequence>
<keyword evidence="3" id="KW-1185">Reference proteome</keyword>
<dbReference type="Gene3D" id="3.40.50.300">
    <property type="entry name" value="P-loop containing nucleotide triphosphate hydrolases"/>
    <property type="match status" value="1"/>
</dbReference>
<name>A0ABP5F6C1_9ACTN</name>
<dbReference type="EMBL" id="BAAAQN010000005">
    <property type="protein sequence ID" value="GAA2017904.1"/>
    <property type="molecule type" value="Genomic_DNA"/>
</dbReference>
<proteinExistence type="predicted"/>
<evidence type="ECO:0000256" key="1">
    <source>
        <dbReference type="SAM" id="MobiDB-lite"/>
    </source>
</evidence>
<accession>A0ABP5F6C1</accession>
<feature type="compositionally biased region" description="Basic and acidic residues" evidence="1">
    <location>
        <begin position="182"/>
        <end position="198"/>
    </location>
</feature>
<feature type="region of interest" description="Disordered" evidence="1">
    <location>
        <begin position="178"/>
        <end position="198"/>
    </location>
</feature>
<dbReference type="InterPro" id="IPR027417">
    <property type="entry name" value="P-loop_NTPase"/>
</dbReference>